<dbReference type="Gene3D" id="3.30.50.10">
    <property type="entry name" value="Erythroid Transcription Factor GATA-1, subunit A"/>
    <property type="match status" value="2"/>
</dbReference>
<dbReference type="GO" id="GO:0045944">
    <property type="term" value="P:positive regulation of transcription by RNA polymerase II"/>
    <property type="evidence" value="ECO:0007669"/>
    <property type="project" value="TreeGrafter"/>
</dbReference>
<feature type="region of interest" description="Disordered" evidence="9">
    <location>
        <begin position="1"/>
        <end position="122"/>
    </location>
</feature>
<dbReference type="GO" id="GO:0000122">
    <property type="term" value="P:negative regulation of transcription by RNA polymerase II"/>
    <property type="evidence" value="ECO:0007669"/>
    <property type="project" value="TreeGrafter"/>
</dbReference>
<sequence length="483" mass="52037">MAAKSDEEAPGATHPGLPPTPLNREPSQQELEVAQQLIEHSQGFSTQQPRDLYPLATAGAGHGQRGESEQRENGAHDAHHDLRDSLQAYNAGQGFPSPPAAQDGAEPQQQPSPNSQGPSGQMCSNCRTVHTPLWRRSPTGAVICNACGLYYKARNQMRPVGLKRGTAGAGAGQSSDAPMHDRNTPPSSTGFAGATYISVDQSTPGTCPGGGRCNGTGGHDGCSGCPAYNNRISKTAQFALQQTDGGEPSNSNGTSGQQNTQTLSQALTNATNIVVACQNCGTTITPLWRRDEAGHTICNACGLYHKLHGSHRPVQMKKAEIKRRKRVVPANMQQQQQAQSSPYPHSDVTDEDTAVYSDSQSSIPRPAEQRPDDFPYERAPPGPIPVDFTSSFRAINASRAHDESTVPRKRSFSVSNHDGEEHPYAHPQNVRTPPRADNIDPALSGPPAEASSKEARRAELQREAEQLRRMMAENERRLAEMEE</sequence>
<comment type="caution">
    <text evidence="11">The sequence shown here is derived from an EMBL/GenBank/DDBJ whole genome shotgun (WGS) entry which is preliminary data.</text>
</comment>
<dbReference type="PROSITE" id="PS00344">
    <property type="entry name" value="GATA_ZN_FINGER_1"/>
    <property type="match status" value="2"/>
</dbReference>
<evidence type="ECO:0000256" key="3">
    <source>
        <dbReference type="ARBA" id="ARBA00022771"/>
    </source>
</evidence>
<feature type="compositionally biased region" description="Polar residues" evidence="9">
    <location>
        <begin position="38"/>
        <end position="49"/>
    </location>
</feature>
<protein>
    <submittedName>
        <fullName evidence="11">GATA type transcriptional activator of nitrogen-regulated proteins</fullName>
    </submittedName>
</protein>
<evidence type="ECO:0000256" key="6">
    <source>
        <dbReference type="ARBA" id="ARBA00023163"/>
    </source>
</evidence>
<dbReference type="GO" id="GO:0000978">
    <property type="term" value="F:RNA polymerase II cis-regulatory region sequence-specific DNA binding"/>
    <property type="evidence" value="ECO:0007669"/>
    <property type="project" value="TreeGrafter"/>
</dbReference>
<dbReference type="PROSITE" id="PS50114">
    <property type="entry name" value="GATA_ZN_FINGER_2"/>
    <property type="match status" value="2"/>
</dbReference>
<evidence type="ECO:0000313" key="11">
    <source>
        <dbReference type="EMBL" id="KAK3049734.1"/>
    </source>
</evidence>
<dbReference type="SMART" id="SM00401">
    <property type="entry name" value="ZnF_GATA"/>
    <property type="match status" value="2"/>
</dbReference>
<reference evidence="11" key="1">
    <citation type="submission" date="2023-04" db="EMBL/GenBank/DDBJ databases">
        <title>Black Yeasts Isolated from many extreme environments.</title>
        <authorList>
            <person name="Coleine C."/>
            <person name="Stajich J.E."/>
            <person name="Selbmann L."/>
        </authorList>
    </citation>
    <scope>NUCLEOTIDE SEQUENCE</scope>
    <source>
        <strain evidence="11">CCFEE 5312</strain>
    </source>
</reference>
<evidence type="ECO:0000259" key="10">
    <source>
        <dbReference type="PROSITE" id="PS50114"/>
    </source>
</evidence>
<dbReference type="AlphaFoldDB" id="A0AAJ0DH11"/>
<keyword evidence="6" id="KW-0804">Transcription</keyword>
<dbReference type="PANTHER" id="PTHR10071:SF335">
    <property type="entry name" value="IRON-SENSING TRANSCRIPTIONAL REPRESSOR-RELATED"/>
    <property type="match status" value="1"/>
</dbReference>
<keyword evidence="3 8" id="KW-0863">Zinc-finger</keyword>
<evidence type="ECO:0000256" key="5">
    <source>
        <dbReference type="ARBA" id="ARBA00023015"/>
    </source>
</evidence>
<dbReference type="SUPFAM" id="SSF57716">
    <property type="entry name" value="Glucocorticoid receptor-like (DNA-binding domain)"/>
    <property type="match status" value="2"/>
</dbReference>
<evidence type="ECO:0000256" key="4">
    <source>
        <dbReference type="ARBA" id="ARBA00022833"/>
    </source>
</evidence>
<keyword evidence="5" id="KW-0805">Transcription regulation</keyword>
<proteinExistence type="predicted"/>
<evidence type="ECO:0000256" key="9">
    <source>
        <dbReference type="SAM" id="MobiDB-lite"/>
    </source>
</evidence>
<dbReference type="PANTHER" id="PTHR10071">
    <property type="entry name" value="TRANSCRIPTION FACTOR GATA FAMILY MEMBER"/>
    <property type="match status" value="1"/>
</dbReference>
<keyword evidence="12" id="KW-1185">Reference proteome</keyword>
<accession>A0AAJ0DH11</accession>
<dbReference type="FunFam" id="3.30.50.10:FF:000007">
    <property type="entry name" value="Nitrogen regulatory AreA, N-terminal"/>
    <property type="match status" value="1"/>
</dbReference>
<evidence type="ECO:0000256" key="8">
    <source>
        <dbReference type="PROSITE-ProRule" id="PRU00094"/>
    </source>
</evidence>
<evidence type="ECO:0000256" key="2">
    <source>
        <dbReference type="ARBA" id="ARBA00022723"/>
    </source>
</evidence>
<evidence type="ECO:0000256" key="1">
    <source>
        <dbReference type="ARBA" id="ARBA00004123"/>
    </source>
</evidence>
<dbReference type="GO" id="GO:0005634">
    <property type="term" value="C:nucleus"/>
    <property type="evidence" value="ECO:0007669"/>
    <property type="project" value="UniProtKB-SubCell"/>
</dbReference>
<feature type="compositionally biased region" description="Basic and acidic residues" evidence="9">
    <location>
        <begin position="367"/>
        <end position="376"/>
    </location>
</feature>
<comment type="subcellular location">
    <subcellularLocation>
        <location evidence="1">Nucleus</location>
    </subcellularLocation>
</comment>
<evidence type="ECO:0000313" key="12">
    <source>
        <dbReference type="Proteomes" id="UP001271007"/>
    </source>
</evidence>
<dbReference type="CDD" id="cd00202">
    <property type="entry name" value="ZnF_GATA"/>
    <property type="match status" value="2"/>
</dbReference>
<keyword evidence="7" id="KW-0539">Nucleus</keyword>
<feature type="compositionally biased region" description="Basic residues" evidence="9">
    <location>
        <begin position="312"/>
        <end position="327"/>
    </location>
</feature>
<name>A0AAJ0DH11_9PEZI</name>
<keyword evidence="4" id="KW-0862">Zinc</keyword>
<dbReference type="GO" id="GO:0008270">
    <property type="term" value="F:zinc ion binding"/>
    <property type="evidence" value="ECO:0007669"/>
    <property type="project" value="UniProtKB-KW"/>
</dbReference>
<dbReference type="EMBL" id="JAWDJX010000037">
    <property type="protein sequence ID" value="KAK3049734.1"/>
    <property type="molecule type" value="Genomic_DNA"/>
</dbReference>
<feature type="domain" description="GATA-type" evidence="10">
    <location>
        <begin position="277"/>
        <end position="324"/>
    </location>
</feature>
<feature type="compositionally biased region" description="Basic and acidic residues" evidence="9">
    <location>
        <begin position="64"/>
        <end position="84"/>
    </location>
</feature>
<keyword evidence="2" id="KW-0479">Metal-binding</keyword>
<dbReference type="InterPro" id="IPR039355">
    <property type="entry name" value="Transcription_factor_GATA"/>
</dbReference>
<dbReference type="Proteomes" id="UP001271007">
    <property type="component" value="Unassembled WGS sequence"/>
</dbReference>
<feature type="region of interest" description="Disordered" evidence="9">
    <location>
        <begin position="162"/>
        <end position="190"/>
    </location>
</feature>
<evidence type="ECO:0000256" key="7">
    <source>
        <dbReference type="ARBA" id="ARBA00023242"/>
    </source>
</evidence>
<feature type="compositionally biased region" description="Basic and acidic residues" evidence="9">
    <location>
        <begin position="451"/>
        <end position="483"/>
    </location>
</feature>
<gene>
    <name evidence="11" type="primary">SFU1</name>
    <name evidence="11" type="ORF">LTR09_008910</name>
</gene>
<feature type="region of interest" description="Disordered" evidence="9">
    <location>
        <begin position="312"/>
        <end position="483"/>
    </location>
</feature>
<dbReference type="InterPro" id="IPR013088">
    <property type="entry name" value="Znf_NHR/GATA"/>
</dbReference>
<feature type="compositionally biased region" description="Low complexity" evidence="9">
    <location>
        <begin position="107"/>
        <end position="121"/>
    </location>
</feature>
<dbReference type="PRINTS" id="PR00619">
    <property type="entry name" value="GATAZNFINGER"/>
</dbReference>
<feature type="domain" description="GATA-type" evidence="10">
    <location>
        <begin position="117"/>
        <end position="164"/>
    </location>
</feature>
<dbReference type="Pfam" id="PF00320">
    <property type="entry name" value="GATA"/>
    <property type="match status" value="2"/>
</dbReference>
<dbReference type="GO" id="GO:0000981">
    <property type="term" value="F:DNA-binding transcription factor activity, RNA polymerase II-specific"/>
    <property type="evidence" value="ECO:0007669"/>
    <property type="project" value="TreeGrafter"/>
</dbReference>
<organism evidence="11 12">
    <name type="scientific">Extremus antarcticus</name>
    <dbReference type="NCBI Taxonomy" id="702011"/>
    <lineage>
        <taxon>Eukaryota</taxon>
        <taxon>Fungi</taxon>
        <taxon>Dikarya</taxon>
        <taxon>Ascomycota</taxon>
        <taxon>Pezizomycotina</taxon>
        <taxon>Dothideomycetes</taxon>
        <taxon>Dothideomycetidae</taxon>
        <taxon>Mycosphaerellales</taxon>
        <taxon>Extremaceae</taxon>
        <taxon>Extremus</taxon>
    </lineage>
</organism>
<dbReference type="InterPro" id="IPR000679">
    <property type="entry name" value="Znf_GATA"/>
</dbReference>